<evidence type="ECO:0000313" key="3">
    <source>
        <dbReference type="Proteomes" id="UP000677054"/>
    </source>
</evidence>
<dbReference type="PANTHER" id="PTHR21298:SF2">
    <property type="entry name" value="GH01721P"/>
    <property type="match status" value="1"/>
</dbReference>
<dbReference type="GO" id="GO:0007165">
    <property type="term" value="P:signal transduction"/>
    <property type="evidence" value="ECO:0007669"/>
    <property type="project" value="InterPro"/>
</dbReference>
<evidence type="ECO:0000259" key="1">
    <source>
        <dbReference type="PROSITE" id="PS50200"/>
    </source>
</evidence>
<keyword evidence="3" id="KW-1185">Reference proteome</keyword>
<dbReference type="GO" id="GO:0045742">
    <property type="term" value="P:positive regulation of epidermal growth factor receptor signaling pathway"/>
    <property type="evidence" value="ECO:0007669"/>
    <property type="project" value="TreeGrafter"/>
</dbReference>
<accession>A0A7R9FRH8</accession>
<dbReference type="Proteomes" id="UP000677054">
    <property type="component" value="Unassembled WGS sequence"/>
</dbReference>
<sequence length="276" mass="31009">MFTFSFVRIRSHHPTGIEKRMLKHVGSTSPVRSQNGRRWNKEEKESLVCDPMISSSRCSSYSSLCDGASLVSTVKSQPSPMKRMAMMKIYARCLRPDVEYKTLLIGGETTSGEVIRTLIQKCRLPFNDPNLYILTMEVGLKRGGVDMKTVLLLDDSARPMDLAAIHTEGKFCLRMRPGGGTLDIYDPAAASAAALSDHSHFKSLFVSERTTAEQVIRLLLDGYDNKDDEKHFSLYEVPPHSMPILPWSASDLAEKHKWMTSEPETDVDAEEALFYI</sequence>
<reference evidence="2" key="1">
    <citation type="submission" date="2020-11" db="EMBL/GenBank/DDBJ databases">
        <authorList>
            <person name="Tran Van P."/>
        </authorList>
    </citation>
    <scope>NUCLEOTIDE SEQUENCE</scope>
</reference>
<dbReference type="AlphaFoldDB" id="A0A7R9FRH8"/>
<dbReference type="PANTHER" id="PTHR21298">
    <property type="entry name" value="GH01721P"/>
    <property type="match status" value="1"/>
</dbReference>
<dbReference type="Gene3D" id="3.10.20.90">
    <property type="entry name" value="Phosphatidylinositol 3-kinase Catalytic Subunit, Chain A, domain 1"/>
    <property type="match status" value="2"/>
</dbReference>
<dbReference type="PROSITE" id="PS50200">
    <property type="entry name" value="RA"/>
    <property type="match status" value="1"/>
</dbReference>
<evidence type="ECO:0000313" key="2">
    <source>
        <dbReference type="EMBL" id="CAD7252397.1"/>
    </source>
</evidence>
<dbReference type="InterPro" id="IPR000159">
    <property type="entry name" value="RA_dom"/>
</dbReference>
<dbReference type="SUPFAM" id="SSF54236">
    <property type="entry name" value="Ubiquitin-like"/>
    <property type="match status" value="2"/>
</dbReference>
<organism evidence="2">
    <name type="scientific">Darwinula stevensoni</name>
    <dbReference type="NCBI Taxonomy" id="69355"/>
    <lineage>
        <taxon>Eukaryota</taxon>
        <taxon>Metazoa</taxon>
        <taxon>Ecdysozoa</taxon>
        <taxon>Arthropoda</taxon>
        <taxon>Crustacea</taxon>
        <taxon>Oligostraca</taxon>
        <taxon>Ostracoda</taxon>
        <taxon>Podocopa</taxon>
        <taxon>Podocopida</taxon>
        <taxon>Darwinulocopina</taxon>
        <taxon>Darwinuloidea</taxon>
        <taxon>Darwinulidae</taxon>
        <taxon>Darwinula</taxon>
    </lineage>
</organism>
<dbReference type="EMBL" id="CAJPEV010004388">
    <property type="protein sequence ID" value="CAG0901706.1"/>
    <property type="molecule type" value="Genomic_DNA"/>
</dbReference>
<feature type="domain" description="Ras-associating" evidence="1">
    <location>
        <begin position="87"/>
        <end position="178"/>
    </location>
</feature>
<dbReference type="OrthoDB" id="3908708at2759"/>
<dbReference type="Pfam" id="PF00788">
    <property type="entry name" value="RA"/>
    <property type="match status" value="2"/>
</dbReference>
<dbReference type="EMBL" id="LR903905">
    <property type="protein sequence ID" value="CAD7252397.1"/>
    <property type="molecule type" value="Genomic_DNA"/>
</dbReference>
<name>A0A7R9FRH8_9CRUS</name>
<gene>
    <name evidence="2" type="ORF">DSTB1V02_LOCUS12155</name>
</gene>
<dbReference type="CDD" id="cd17043">
    <property type="entry name" value="RA"/>
    <property type="match status" value="1"/>
</dbReference>
<dbReference type="InterPro" id="IPR029071">
    <property type="entry name" value="Ubiquitin-like_domsf"/>
</dbReference>
<proteinExistence type="predicted"/>
<protein>
    <recommendedName>
        <fullName evidence="1">Ras-associating domain-containing protein</fullName>
    </recommendedName>
</protein>
<dbReference type="GO" id="GO:0045743">
    <property type="term" value="P:positive regulation of fibroblast growth factor receptor signaling pathway"/>
    <property type="evidence" value="ECO:0007669"/>
    <property type="project" value="TreeGrafter"/>
</dbReference>